<sequence>MINKQRPFNNMFYRAPQQGLSVQPDSDTARHALQDYLGHASKRTAEETVAMCRYHSHMAFWAYRDVLTRMYPACLNVYSLLHDIVATSRALTKEETQVLAKLRATRQQSFASVADRRLRDPVAADLVRLGTKDWNVPSFMDFSAWFEYQLHKRPIIESKRDGKEKNPRLSPDDGKV</sequence>
<dbReference type="EMBL" id="JASBWT010000024">
    <property type="protein sequence ID" value="KAJ9094675.1"/>
    <property type="molecule type" value="Genomic_DNA"/>
</dbReference>
<name>A0ACC2V5Q8_9TREE</name>
<protein>
    <submittedName>
        <fullName evidence="1">Uncharacterized protein</fullName>
    </submittedName>
</protein>
<accession>A0ACC2V5Q8</accession>
<evidence type="ECO:0000313" key="1">
    <source>
        <dbReference type="EMBL" id="KAJ9094675.1"/>
    </source>
</evidence>
<evidence type="ECO:0000313" key="2">
    <source>
        <dbReference type="Proteomes" id="UP001227268"/>
    </source>
</evidence>
<organism evidence="1 2">
    <name type="scientific">Naganishia friedmannii</name>
    <dbReference type="NCBI Taxonomy" id="89922"/>
    <lineage>
        <taxon>Eukaryota</taxon>
        <taxon>Fungi</taxon>
        <taxon>Dikarya</taxon>
        <taxon>Basidiomycota</taxon>
        <taxon>Agaricomycotina</taxon>
        <taxon>Tremellomycetes</taxon>
        <taxon>Filobasidiales</taxon>
        <taxon>Filobasidiaceae</taxon>
        <taxon>Naganishia</taxon>
    </lineage>
</organism>
<proteinExistence type="predicted"/>
<reference evidence="1" key="1">
    <citation type="submission" date="2023-04" db="EMBL/GenBank/DDBJ databases">
        <title>Draft Genome sequencing of Naganishia species isolated from polar environments using Oxford Nanopore Technology.</title>
        <authorList>
            <person name="Leo P."/>
            <person name="Venkateswaran K."/>
        </authorList>
    </citation>
    <scope>NUCLEOTIDE SEQUENCE</scope>
    <source>
        <strain evidence="1">MNA-CCFEE 5423</strain>
    </source>
</reference>
<gene>
    <name evidence="1" type="ORF">QFC21_005832</name>
</gene>
<comment type="caution">
    <text evidence="1">The sequence shown here is derived from an EMBL/GenBank/DDBJ whole genome shotgun (WGS) entry which is preliminary data.</text>
</comment>
<dbReference type="Proteomes" id="UP001227268">
    <property type="component" value="Unassembled WGS sequence"/>
</dbReference>
<keyword evidence="2" id="KW-1185">Reference proteome</keyword>